<proteinExistence type="predicted"/>
<dbReference type="RefSeq" id="WP_372801004.1">
    <property type="nucleotide sequence ID" value="NZ_JBHTIC010000008.1"/>
</dbReference>
<sequence>MKLKYVIIIFLFIISKTFSQEKEKVLFTINNEPFYTHEFLKVYKKNQTLMPSSEENSIETYLNLFVTYKLKVKEAKDLKLDTLPKFRRELNTYKSKLILPYLKDEQTTEKLVNEAYERLQKEVEVSHILINLKPNYTFSDTLEAYNKLLQARDLVLKGSSFSEVAKKYSEDPTVSQNNGNIGYFTALQMVYPFENIAYSTPISEISMPFRTKFGYHILKVHNIRKARGEVEVAHIMIEGDTGKSKTTIDSIYKELVINKTNFENIATKLSEDRASAVNGGKLPKFGTGQMIEEFTDMAFSLTNENTISKPFKTPFGWHIIKLIKKYPLESFDKLKSKIRQQIEKDERSKLIEKSLINKLSKLYAINVNKNALRQFQIDDWKNNNKNFQKLLLTIETKEINQLKFINYLKRNNLSDIYIAFSLFKENEILNYYKENIEKTNAEFAAIFKEFKEGLLLFDLLEKKVWTKSKENEGLIHFYALHKEDKYKNKAFESIKGIVITDYQNELEKIWINELHKKYNVKFNNSEKKKILKTNFK</sequence>
<evidence type="ECO:0000313" key="3">
    <source>
        <dbReference type="EMBL" id="MFD0761971.1"/>
    </source>
</evidence>
<feature type="domain" description="PpiC" evidence="2">
    <location>
        <begin position="227"/>
        <end position="324"/>
    </location>
</feature>
<dbReference type="EMBL" id="JBHTIC010000008">
    <property type="protein sequence ID" value="MFD0761971.1"/>
    <property type="molecule type" value="Genomic_DNA"/>
</dbReference>
<protein>
    <submittedName>
        <fullName evidence="3">Peptidylprolyl isomerase</fullName>
    </submittedName>
</protein>
<evidence type="ECO:0000256" key="1">
    <source>
        <dbReference type="PROSITE-ProRule" id="PRU00278"/>
    </source>
</evidence>
<dbReference type="PANTHER" id="PTHR47245">
    <property type="entry name" value="PEPTIDYLPROLYL ISOMERASE"/>
    <property type="match status" value="1"/>
</dbReference>
<evidence type="ECO:0000259" key="2">
    <source>
        <dbReference type="PROSITE" id="PS50198"/>
    </source>
</evidence>
<keyword evidence="1" id="KW-0697">Rotamase</keyword>
<feature type="domain" description="PpiC" evidence="2">
    <location>
        <begin position="120"/>
        <end position="222"/>
    </location>
</feature>
<dbReference type="PANTHER" id="PTHR47245:SF2">
    <property type="entry name" value="PEPTIDYL-PROLYL CIS-TRANS ISOMERASE HP_0175-RELATED"/>
    <property type="match status" value="1"/>
</dbReference>
<organism evidence="3 4">
    <name type="scientific">Lutibacter aestuarii</name>
    <dbReference type="NCBI Taxonomy" id="861111"/>
    <lineage>
        <taxon>Bacteria</taxon>
        <taxon>Pseudomonadati</taxon>
        <taxon>Bacteroidota</taxon>
        <taxon>Flavobacteriia</taxon>
        <taxon>Flavobacteriales</taxon>
        <taxon>Flavobacteriaceae</taxon>
        <taxon>Lutibacter</taxon>
    </lineage>
</organism>
<evidence type="ECO:0000313" key="4">
    <source>
        <dbReference type="Proteomes" id="UP001597032"/>
    </source>
</evidence>
<dbReference type="Proteomes" id="UP001597032">
    <property type="component" value="Unassembled WGS sequence"/>
</dbReference>
<dbReference type="Gene3D" id="3.10.50.40">
    <property type="match status" value="2"/>
</dbReference>
<comment type="caution">
    <text evidence="3">The sequence shown here is derived from an EMBL/GenBank/DDBJ whole genome shotgun (WGS) entry which is preliminary data.</text>
</comment>
<dbReference type="InterPro" id="IPR046357">
    <property type="entry name" value="PPIase_dom_sf"/>
</dbReference>
<accession>A0ABW2Z573</accession>
<dbReference type="GO" id="GO:0016853">
    <property type="term" value="F:isomerase activity"/>
    <property type="evidence" value="ECO:0007669"/>
    <property type="project" value="UniProtKB-KW"/>
</dbReference>
<dbReference type="PROSITE" id="PS50198">
    <property type="entry name" value="PPIC_PPIASE_2"/>
    <property type="match status" value="2"/>
</dbReference>
<reference evidence="4" key="1">
    <citation type="journal article" date="2019" name="Int. J. Syst. Evol. Microbiol.">
        <title>The Global Catalogue of Microorganisms (GCM) 10K type strain sequencing project: providing services to taxonomists for standard genome sequencing and annotation.</title>
        <authorList>
            <consortium name="The Broad Institute Genomics Platform"/>
            <consortium name="The Broad Institute Genome Sequencing Center for Infectious Disease"/>
            <person name="Wu L."/>
            <person name="Ma J."/>
        </authorList>
    </citation>
    <scope>NUCLEOTIDE SEQUENCE [LARGE SCALE GENOMIC DNA]</scope>
    <source>
        <strain evidence="4">CCUG 60022</strain>
    </source>
</reference>
<dbReference type="InterPro" id="IPR050245">
    <property type="entry name" value="PrsA_foldase"/>
</dbReference>
<dbReference type="SUPFAM" id="SSF54534">
    <property type="entry name" value="FKBP-like"/>
    <property type="match status" value="2"/>
</dbReference>
<dbReference type="Pfam" id="PF13616">
    <property type="entry name" value="Rotamase_3"/>
    <property type="match status" value="1"/>
</dbReference>
<keyword evidence="4" id="KW-1185">Reference proteome</keyword>
<keyword evidence="1 3" id="KW-0413">Isomerase</keyword>
<dbReference type="InterPro" id="IPR000297">
    <property type="entry name" value="PPIase_PpiC"/>
</dbReference>
<gene>
    <name evidence="3" type="ORF">ACFQZW_07755</name>
</gene>
<name>A0ABW2Z573_9FLAO</name>